<protein>
    <recommendedName>
        <fullName evidence="1">N-acetyltransferase domain-containing protein</fullName>
    </recommendedName>
</protein>
<name>A0A101KPB9_RHILI</name>
<dbReference type="InterPro" id="IPR052777">
    <property type="entry name" value="Acetyltransferase_Enz"/>
</dbReference>
<dbReference type="PANTHER" id="PTHR43305:SF1">
    <property type="entry name" value="FAMILY N-ACETYLTRANSFERASE, PUTATIVE (AFU_ORTHOLOGUE AFUA_2G01380)-RELATED"/>
    <property type="match status" value="1"/>
</dbReference>
<proteinExistence type="predicted"/>
<dbReference type="AlphaFoldDB" id="A0A101KPB9"/>
<dbReference type="InterPro" id="IPR016181">
    <property type="entry name" value="Acyl_CoA_acyltransferase"/>
</dbReference>
<dbReference type="PROSITE" id="PS51186">
    <property type="entry name" value="GNAT"/>
    <property type="match status" value="1"/>
</dbReference>
<sequence>MISVSPARSAEDFETLAGLCRKLAQWDVDASEPHGVSEEDIRTLFQPETSGPKLAAQFGVQDAMAFIARSDGLPAGCLAFDPFGEGTVELHRFFVDPSFRGQGIGRALMAATLAEIEKGPARTVLIHTTFYMKSAIAVYEAFGFRPCAPFRETPAHVRHTDVFLSRSI</sequence>
<gene>
    <name evidence="2" type="ORF">AU467_29950</name>
</gene>
<evidence type="ECO:0000313" key="2">
    <source>
        <dbReference type="EMBL" id="KUM24505.1"/>
    </source>
</evidence>
<accession>A0A101KPB9</accession>
<dbReference type="InterPro" id="IPR000182">
    <property type="entry name" value="GNAT_dom"/>
</dbReference>
<dbReference type="SUPFAM" id="SSF55729">
    <property type="entry name" value="Acyl-CoA N-acyltransferases (Nat)"/>
    <property type="match status" value="1"/>
</dbReference>
<dbReference type="OrthoDB" id="2436196at2"/>
<organism evidence="2 3">
    <name type="scientific">Rhizobium loti</name>
    <name type="common">Mesorhizobium loti</name>
    <dbReference type="NCBI Taxonomy" id="381"/>
    <lineage>
        <taxon>Bacteria</taxon>
        <taxon>Pseudomonadati</taxon>
        <taxon>Pseudomonadota</taxon>
        <taxon>Alphaproteobacteria</taxon>
        <taxon>Hyphomicrobiales</taxon>
        <taxon>Phyllobacteriaceae</taxon>
        <taxon>Mesorhizobium</taxon>
    </lineage>
</organism>
<evidence type="ECO:0000313" key="3">
    <source>
        <dbReference type="Proteomes" id="UP000053176"/>
    </source>
</evidence>
<evidence type="ECO:0000259" key="1">
    <source>
        <dbReference type="PROSITE" id="PS51186"/>
    </source>
</evidence>
<comment type="caution">
    <text evidence="2">The sequence shown here is derived from an EMBL/GenBank/DDBJ whole genome shotgun (WGS) entry which is preliminary data.</text>
</comment>
<dbReference type="GO" id="GO:0016747">
    <property type="term" value="F:acyltransferase activity, transferring groups other than amino-acyl groups"/>
    <property type="evidence" value="ECO:0007669"/>
    <property type="project" value="InterPro"/>
</dbReference>
<dbReference type="PANTHER" id="PTHR43305">
    <property type="entry name" value="FAMILY N-ACETYLTRANSFERASE, PUTATIVE (AFU_ORTHOLOGUE AFUA_2G01380)-RELATED"/>
    <property type="match status" value="1"/>
</dbReference>
<dbReference type="EMBL" id="LPWA01000134">
    <property type="protein sequence ID" value="KUM24505.1"/>
    <property type="molecule type" value="Genomic_DNA"/>
</dbReference>
<feature type="domain" description="N-acetyltransferase" evidence="1">
    <location>
        <begin position="2"/>
        <end position="168"/>
    </location>
</feature>
<reference evidence="2 3" key="1">
    <citation type="submission" date="2015-12" db="EMBL/GenBank/DDBJ databases">
        <title>Draft genome sequence of Mesorhizobium sp. UFLA 01-765, a multitolerant efficient symbiont and plant-growth promoting strain isolated from Zn-mining soil using Leucaena leucocephala as a trap plant.</title>
        <authorList>
            <person name="Rangel W.M."/>
            <person name="Thijs S."/>
            <person name="Longatti S.M."/>
            <person name="Moreira F.M."/>
            <person name="Weyens N."/>
            <person name="Vangronsveld J."/>
            <person name="Van Hamme J.D."/>
            <person name="Bottos E.M."/>
            <person name="Rineau F."/>
        </authorList>
    </citation>
    <scope>NUCLEOTIDE SEQUENCE [LARGE SCALE GENOMIC DNA]</scope>
    <source>
        <strain evidence="2 3">UFLA 01-765</strain>
    </source>
</reference>
<dbReference type="Proteomes" id="UP000053176">
    <property type="component" value="Unassembled WGS sequence"/>
</dbReference>
<dbReference type="Gene3D" id="3.40.630.30">
    <property type="match status" value="1"/>
</dbReference>
<dbReference type="Pfam" id="PF00583">
    <property type="entry name" value="Acetyltransf_1"/>
    <property type="match status" value="1"/>
</dbReference>
<dbReference type="CDD" id="cd04301">
    <property type="entry name" value="NAT_SF"/>
    <property type="match status" value="1"/>
</dbReference>